<dbReference type="Pfam" id="PF00266">
    <property type="entry name" value="Aminotran_5"/>
    <property type="match status" value="1"/>
</dbReference>
<dbReference type="AlphaFoldDB" id="A0A815E8X9"/>
<dbReference type="Proteomes" id="UP000663829">
    <property type="component" value="Unassembled WGS sequence"/>
</dbReference>
<dbReference type="InterPro" id="IPR015421">
    <property type="entry name" value="PyrdxlP-dep_Trfase_major"/>
</dbReference>
<dbReference type="InterPro" id="IPR000192">
    <property type="entry name" value="Aminotrans_V_dom"/>
</dbReference>
<dbReference type="PANTHER" id="PTHR43092">
    <property type="entry name" value="L-CYSTEINE DESULFHYDRASE"/>
    <property type="match status" value="1"/>
</dbReference>
<organism evidence="3 5">
    <name type="scientific">Didymodactylos carnosus</name>
    <dbReference type="NCBI Taxonomy" id="1234261"/>
    <lineage>
        <taxon>Eukaryota</taxon>
        <taxon>Metazoa</taxon>
        <taxon>Spiralia</taxon>
        <taxon>Gnathifera</taxon>
        <taxon>Rotifera</taxon>
        <taxon>Eurotatoria</taxon>
        <taxon>Bdelloidea</taxon>
        <taxon>Philodinida</taxon>
        <taxon>Philodinidae</taxon>
        <taxon>Didymodactylos</taxon>
    </lineage>
</organism>
<dbReference type="InterPro" id="IPR015424">
    <property type="entry name" value="PyrdxlP-dep_Trfase"/>
</dbReference>
<keyword evidence="1" id="KW-0663">Pyridoxal phosphate</keyword>
<sequence length="429" mass="49860">MSFVPNSPMSSLSYDLMGETDDSDRKPLIRIKNHFYYLLQQTNDGKCSIIRGMNNQPLKSPRLRHIQEENPDLWFRSLNCELYMKNINLASKRLDCPMNNVALVENATVGINAILKSGLPFREIWCTNLAYGAVLYTIEEATKQQKIQMKTINIKFPIISKQDFIQQFKAFLDERRSDEMCLMVLDYITSSTALLFPMEELIELFHSYNMLVLIDGAHAAGQVPHLSLTKLNCDFFVGTFHKWCYASRGCSFLYVKNDDYLELIQPANTSWGYKINSTLTSYTHFHLQFFNQGTKDGSSLLTVEKAFEFSEQLCGGEEKIFEYNTKLSQTAKEMLIKRWNVRHDDDQLQIPQDMEAPYLKMIRLPDLNDYEKTENDALKLLNDLIKDYQLVAIILCVNNELYARISTQIYNTLKDYEYLADIIDKLRKK</sequence>
<feature type="non-terminal residue" evidence="3">
    <location>
        <position position="1"/>
    </location>
</feature>
<feature type="domain" description="Aminotransferase class V" evidence="2">
    <location>
        <begin position="100"/>
        <end position="341"/>
    </location>
</feature>
<name>A0A815E8X9_9BILA</name>
<evidence type="ECO:0000259" key="2">
    <source>
        <dbReference type="Pfam" id="PF00266"/>
    </source>
</evidence>
<dbReference type="EMBL" id="CAJOBC010040459">
    <property type="protein sequence ID" value="CAF4141439.1"/>
    <property type="molecule type" value="Genomic_DNA"/>
</dbReference>
<dbReference type="OrthoDB" id="5978656at2759"/>
<gene>
    <name evidence="3" type="ORF">GPM918_LOCUS28811</name>
    <name evidence="4" type="ORF">SRO942_LOCUS29344</name>
</gene>
<evidence type="ECO:0000313" key="4">
    <source>
        <dbReference type="EMBL" id="CAF4141439.1"/>
    </source>
</evidence>
<evidence type="ECO:0000313" key="3">
    <source>
        <dbReference type="EMBL" id="CAF1307132.1"/>
    </source>
</evidence>
<protein>
    <recommendedName>
        <fullName evidence="2">Aminotransferase class V domain-containing protein</fullName>
    </recommendedName>
</protein>
<dbReference type="Gene3D" id="3.40.640.10">
    <property type="entry name" value="Type I PLP-dependent aspartate aminotransferase-like (Major domain)"/>
    <property type="match status" value="1"/>
</dbReference>
<reference evidence="3" key="1">
    <citation type="submission" date="2021-02" db="EMBL/GenBank/DDBJ databases">
        <authorList>
            <person name="Nowell W R."/>
        </authorList>
    </citation>
    <scope>NUCLEOTIDE SEQUENCE</scope>
</reference>
<dbReference type="EMBL" id="CAJNOQ010012749">
    <property type="protein sequence ID" value="CAF1307132.1"/>
    <property type="molecule type" value="Genomic_DNA"/>
</dbReference>
<dbReference type="PANTHER" id="PTHR43092:SF4">
    <property type="entry name" value="AMINOTRANSFERASE CLASS V DOMAIN-CONTAINING PROTEIN"/>
    <property type="match status" value="1"/>
</dbReference>
<evidence type="ECO:0000256" key="1">
    <source>
        <dbReference type="ARBA" id="ARBA00022898"/>
    </source>
</evidence>
<evidence type="ECO:0000313" key="5">
    <source>
        <dbReference type="Proteomes" id="UP000663829"/>
    </source>
</evidence>
<comment type="caution">
    <text evidence="3">The sequence shown here is derived from an EMBL/GenBank/DDBJ whole genome shotgun (WGS) entry which is preliminary data.</text>
</comment>
<accession>A0A815E8X9</accession>
<dbReference type="Proteomes" id="UP000681722">
    <property type="component" value="Unassembled WGS sequence"/>
</dbReference>
<proteinExistence type="predicted"/>
<keyword evidence="5" id="KW-1185">Reference proteome</keyword>
<dbReference type="SUPFAM" id="SSF53383">
    <property type="entry name" value="PLP-dependent transferases"/>
    <property type="match status" value="1"/>
</dbReference>